<dbReference type="AlphaFoldDB" id="A0A9P4NKI5"/>
<comment type="caution">
    <text evidence="3">The sequence shown here is derived from an EMBL/GenBank/DDBJ whole genome shotgun (WGS) entry which is preliminary data.</text>
</comment>
<feature type="region of interest" description="Disordered" evidence="1">
    <location>
        <begin position="61"/>
        <end position="91"/>
    </location>
</feature>
<keyword evidence="4" id="KW-1185">Reference proteome</keyword>
<evidence type="ECO:0000256" key="2">
    <source>
        <dbReference type="SAM" id="Phobius"/>
    </source>
</evidence>
<proteinExistence type="predicted"/>
<feature type="region of interest" description="Disordered" evidence="1">
    <location>
        <begin position="162"/>
        <end position="186"/>
    </location>
</feature>
<accession>A0A9P4NKI5</accession>
<feature type="compositionally biased region" description="Low complexity" evidence="1">
    <location>
        <begin position="166"/>
        <end position="184"/>
    </location>
</feature>
<dbReference type="EMBL" id="MU007072">
    <property type="protein sequence ID" value="KAF2424930.1"/>
    <property type="molecule type" value="Genomic_DNA"/>
</dbReference>
<feature type="transmembrane region" description="Helical" evidence="2">
    <location>
        <begin position="21"/>
        <end position="41"/>
    </location>
</feature>
<evidence type="ECO:0000313" key="4">
    <source>
        <dbReference type="Proteomes" id="UP000800235"/>
    </source>
</evidence>
<gene>
    <name evidence="3" type="ORF">EJ08DRAFT_408510</name>
</gene>
<keyword evidence="2" id="KW-0812">Transmembrane</keyword>
<organism evidence="3 4">
    <name type="scientific">Tothia fuscella</name>
    <dbReference type="NCBI Taxonomy" id="1048955"/>
    <lineage>
        <taxon>Eukaryota</taxon>
        <taxon>Fungi</taxon>
        <taxon>Dikarya</taxon>
        <taxon>Ascomycota</taxon>
        <taxon>Pezizomycotina</taxon>
        <taxon>Dothideomycetes</taxon>
        <taxon>Pleosporomycetidae</taxon>
        <taxon>Venturiales</taxon>
        <taxon>Cylindrosympodiaceae</taxon>
        <taxon>Tothia</taxon>
    </lineage>
</organism>
<keyword evidence="2" id="KW-1133">Transmembrane helix</keyword>
<evidence type="ECO:0000256" key="1">
    <source>
        <dbReference type="SAM" id="MobiDB-lite"/>
    </source>
</evidence>
<name>A0A9P4NKI5_9PEZI</name>
<sequence length="214" mass="24033">MSHPSFDIWRWYCETNSSRRVLCVSCVVYLCEPVFFSIFHLHSSPLRSTLPLPSCLAQSSPYRPKPLQPSRSLPSRKALKNSSKVSPPRSLITGIKLNGSWPHKSHDDPADPKPVISFALYKSNKLNSRNRVGSGHVHDDGTGHVNFPSKYKQYRAITEMEYKPPSSGTSGQSSSSGKSNSGGSNLIWRTNEQTKYAEWWDGTKWVAGDWSVEY</sequence>
<keyword evidence="2" id="KW-0472">Membrane</keyword>
<evidence type="ECO:0000313" key="3">
    <source>
        <dbReference type="EMBL" id="KAF2424930.1"/>
    </source>
</evidence>
<dbReference type="OrthoDB" id="3531694at2759"/>
<protein>
    <submittedName>
        <fullName evidence="3">Uncharacterized protein</fullName>
    </submittedName>
</protein>
<reference evidence="3" key="1">
    <citation type="journal article" date="2020" name="Stud. Mycol.">
        <title>101 Dothideomycetes genomes: a test case for predicting lifestyles and emergence of pathogens.</title>
        <authorList>
            <person name="Haridas S."/>
            <person name="Albert R."/>
            <person name="Binder M."/>
            <person name="Bloem J."/>
            <person name="Labutti K."/>
            <person name="Salamov A."/>
            <person name="Andreopoulos B."/>
            <person name="Baker S."/>
            <person name="Barry K."/>
            <person name="Bills G."/>
            <person name="Bluhm B."/>
            <person name="Cannon C."/>
            <person name="Castanera R."/>
            <person name="Culley D."/>
            <person name="Daum C."/>
            <person name="Ezra D."/>
            <person name="Gonzalez J."/>
            <person name="Henrissat B."/>
            <person name="Kuo A."/>
            <person name="Liang C."/>
            <person name="Lipzen A."/>
            <person name="Lutzoni F."/>
            <person name="Magnuson J."/>
            <person name="Mondo S."/>
            <person name="Nolan M."/>
            <person name="Ohm R."/>
            <person name="Pangilinan J."/>
            <person name="Park H.-J."/>
            <person name="Ramirez L."/>
            <person name="Alfaro M."/>
            <person name="Sun H."/>
            <person name="Tritt A."/>
            <person name="Yoshinaga Y."/>
            <person name="Zwiers L.-H."/>
            <person name="Turgeon B."/>
            <person name="Goodwin S."/>
            <person name="Spatafora J."/>
            <person name="Crous P."/>
            <person name="Grigoriev I."/>
        </authorList>
    </citation>
    <scope>NUCLEOTIDE SEQUENCE</scope>
    <source>
        <strain evidence="3">CBS 130266</strain>
    </source>
</reference>
<dbReference type="Proteomes" id="UP000800235">
    <property type="component" value="Unassembled WGS sequence"/>
</dbReference>